<dbReference type="Gene3D" id="3.30.70.3370">
    <property type="match status" value="1"/>
</dbReference>
<keyword evidence="1" id="KW-0689">Ribosomal protein</keyword>
<dbReference type="GO" id="GO:1990904">
    <property type="term" value="C:ribonucleoprotein complex"/>
    <property type="evidence" value="ECO:0007669"/>
    <property type="project" value="UniProtKB-KW"/>
</dbReference>
<evidence type="ECO:0000256" key="2">
    <source>
        <dbReference type="ARBA" id="ARBA00023274"/>
    </source>
</evidence>
<protein>
    <recommendedName>
        <fullName evidence="3">30S ribosomal protein S24e</fullName>
    </recommendedName>
</protein>
<dbReference type="InterPro" id="IPR012678">
    <property type="entry name" value="Ribosomal_uL23/eL15/eS24_sf"/>
</dbReference>
<dbReference type="GO" id="GO:0003735">
    <property type="term" value="F:structural constituent of ribosome"/>
    <property type="evidence" value="ECO:0007669"/>
    <property type="project" value="InterPro"/>
</dbReference>
<dbReference type="HAMAP" id="MF_00545">
    <property type="entry name" value="Ribosomal_eS24"/>
    <property type="match status" value="1"/>
</dbReference>
<sequence>LSAQEIVTLEDRRNSLLNRREVKALFKGAAGKLKKTEAAEKMAGQLNVDKKQVIPINLVCHTGMTDVHAVFYVYDDEKEAAKQLPRYRLLRTLPKEERKKIIDEEKATKLKAKQEAAASKGAAAGGAKK</sequence>
<dbReference type="EMBL" id="GU797793">
    <property type="protein sequence ID" value="ADK25959.1"/>
    <property type="molecule type" value="Genomic_DNA"/>
</dbReference>
<accession>D9ZB62</accession>
<evidence type="ECO:0000256" key="4">
    <source>
        <dbReference type="SAM" id="MobiDB-lite"/>
    </source>
</evidence>
<feature type="non-terminal residue" evidence="5">
    <location>
        <position position="129"/>
    </location>
</feature>
<organism evidence="5">
    <name type="scientific">Candidatus Nitrososphaera gargensis</name>
    <dbReference type="NCBI Taxonomy" id="497727"/>
    <lineage>
        <taxon>Archaea</taxon>
        <taxon>Nitrososphaerota</taxon>
        <taxon>Nitrososphaeria</taxon>
        <taxon>Nitrososphaerales</taxon>
        <taxon>Nitrososphaeraceae</taxon>
        <taxon>Nitrososphaera</taxon>
    </lineage>
</organism>
<dbReference type="InterPro" id="IPR053709">
    <property type="entry name" value="eRP_eS24_sf"/>
</dbReference>
<feature type="region of interest" description="Disordered" evidence="4">
    <location>
        <begin position="110"/>
        <end position="129"/>
    </location>
</feature>
<dbReference type="InterPro" id="IPR001976">
    <property type="entry name" value="Ribosomal_eS24"/>
</dbReference>
<name>D9ZB62_9ARCH</name>
<dbReference type="GO" id="GO:0005840">
    <property type="term" value="C:ribosome"/>
    <property type="evidence" value="ECO:0007669"/>
    <property type="project" value="UniProtKB-KW"/>
</dbReference>
<proteinExistence type="inferred from homology"/>
<dbReference type="SUPFAM" id="SSF54189">
    <property type="entry name" value="Ribosomal proteins S24e, L23 and L15e"/>
    <property type="match status" value="1"/>
</dbReference>
<dbReference type="GO" id="GO:0006412">
    <property type="term" value="P:translation"/>
    <property type="evidence" value="ECO:0007669"/>
    <property type="project" value="InterPro"/>
</dbReference>
<evidence type="ECO:0000256" key="1">
    <source>
        <dbReference type="ARBA" id="ARBA00022980"/>
    </source>
</evidence>
<feature type="compositionally biased region" description="Low complexity" evidence="4">
    <location>
        <begin position="115"/>
        <end position="129"/>
    </location>
</feature>
<evidence type="ECO:0000256" key="3">
    <source>
        <dbReference type="ARBA" id="ARBA00035358"/>
    </source>
</evidence>
<feature type="non-terminal residue" evidence="5">
    <location>
        <position position="1"/>
    </location>
</feature>
<evidence type="ECO:0000313" key="5">
    <source>
        <dbReference type="EMBL" id="ADK25959.1"/>
    </source>
</evidence>
<dbReference type="AlphaFoldDB" id="D9ZB62"/>
<keyword evidence="2" id="KW-0687">Ribonucleoprotein</keyword>
<reference evidence="5" key="1">
    <citation type="journal article" date="2010" name="Trends Microbiol.">
        <title>Distinct gene set in two different lineages of ammonia-oxidizing archaea supports the phylum Thaumarchaeota.</title>
        <authorList>
            <person name="Spang A."/>
            <person name="Hatzenpichler R."/>
            <person name="Brochier-Armanet C."/>
            <person name="Rattei T."/>
            <person name="Tischler P."/>
            <person name="Spieck E."/>
            <person name="Streit W."/>
            <person name="Stahl D.A."/>
            <person name="Wagner M."/>
            <person name="Schleper C."/>
        </authorList>
    </citation>
    <scope>NUCLEOTIDE SEQUENCE</scope>
    <source>
        <strain evidence="5">Enrichment culture Ga9.2</strain>
    </source>
</reference>
<dbReference type="Pfam" id="PF01282">
    <property type="entry name" value="Ribosomal_S24e"/>
    <property type="match status" value="1"/>
</dbReference>